<proteinExistence type="predicted"/>
<name>A0A7S2K1Y5_9STRA</name>
<dbReference type="EMBL" id="HBGY01006930">
    <property type="protein sequence ID" value="CAD9564002.1"/>
    <property type="molecule type" value="Transcribed_RNA"/>
</dbReference>
<organism evidence="2">
    <name type="scientific">Leptocylindrus danicus</name>
    <dbReference type="NCBI Taxonomy" id="163516"/>
    <lineage>
        <taxon>Eukaryota</taxon>
        <taxon>Sar</taxon>
        <taxon>Stramenopiles</taxon>
        <taxon>Ochrophyta</taxon>
        <taxon>Bacillariophyta</taxon>
        <taxon>Coscinodiscophyceae</taxon>
        <taxon>Chaetocerotophycidae</taxon>
        <taxon>Leptocylindrales</taxon>
        <taxon>Leptocylindraceae</taxon>
        <taxon>Leptocylindrus</taxon>
    </lineage>
</organism>
<accession>A0A7S2K1Y5</accession>
<protein>
    <submittedName>
        <fullName evidence="2">Uncharacterized protein</fullName>
    </submittedName>
</protein>
<feature type="region of interest" description="Disordered" evidence="1">
    <location>
        <begin position="106"/>
        <end position="152"/>
    </location>
</feature>
<feature type="compositionally biased region" description="Basic and acidic residues" evidence="1">
    <location>
        <begin position="108"/>
        <end position="126"/>
    </location>
</feature>
<reference evidence="2" key="1">
    <citation type="submission" date="2021-01" db="EMBL/GenBank/DDBJ databases">
        <authorList>
            <person name="Corre E."/>
            <person name="Pelletier E."/>
            <person name="Niang G."/>
            <person name="Scheremetjew M."/>
            <person name="Finn R."/>
            <person name="Kale V."/>
            <person name="Holt S."/>
            <person name="Cochrane G."/>
            <person name="Meng A."/>
            <person name="Brown T."/>
            <person name="Cohen L."/>
        </authorList>
    </citation>
    <scope>NUCLEOTIDE SEQUENCE</scope>
    <source>
        <strain evidence="2">B650</strain>
    </source>
</reference>
<feature type="compositionally biased region" description="Polar residues" evidence="1">
    <location>
        <begin position="128"/>
        <end position="149"/>
    </location>
</feature>
<gene>
    <name evidence="2" type="ORF">LDAN0321_LOCUS4276</name>
</gene>
<evidence type="ECO:0000313" key="2">
    <source>
        <dbReference type="EMBL" id="CAD9564002.1"/>
    </source>
</evidence>
<sequence>MAGTESSNLMVITLENVQKLSVFQLRQELIARGEFLPNVYQGTINYQVLLARMVQILHDEKEAKDEAQSRKLEMERKDKILSLEQEKADRKAAALERSRCRQANKAYFESKHKGNVQMKDEEEKRAKSSNLDENATTDNNFSETNSDSGNIDIKALDPFALPFRSKIGGRSG</sequence>
<evidence type="ECO:0000256" key="1">
    <source>
        <dbReference type="SAM" id="MobiDB-lite"/>
    </source>
</evidence>
<dbReference type="AlphaFoldDB" id="A0A7S2K1Y5"/>